<accession>A0AAN8S599</accession>
<dbReference type="EMBL" id="JAVHJM010000001">
    <property type="protein sequence ID" value="KAK6521295.1"/>
    <property type="molecule type" value="Genomic_DNA"/>
</dbReference>
<evidence type="ECO:0000256" key="1">
    <source>
        <dbReference type="SAM" id="MobiDB-lite"/>
    </source>
</evidence>
<evidence type="ECO:0000313" key="3">
    <source>
        <dbReference type="EMBL" id="KAK6521295.1"/>
    </source>
</evidence>
<evidence type="ECO:0000313" key="4">
    <source>
        <dbReference type="Proteomes" id="UP001307849"/>
    </source>
</evidence>
<protein>
    <submittedName>
        <fullName evidence="3">Uncharacterized protein</fullName>
    </submittedName>
</protein>
<gene>
    <name evidence="3" type="ORF">TWF506_001519</name>
</gene>
<name>A0AAN8S599_9PEZI</name>
<proteinExistence type="predicted"/>
<reference evidence="3 4" key="1">
    <citation type="submission" date="2019-10" db="EMBL/GenBank/DDBJ databases">
        <authorList>
            <person name="Palmer J.M."/>
        </authorList>
    </citation>
    <scope>NUCLEOTIDE SEQUENCE [LARGE SCALE GENOMIC DNA]</scope>
    <source>
        <strain evidence="3 4">TWF506</strain>
    </source>
</reference>
<evidence type="ECO:0000256" key="2">
    <source>
        <dbReference type="SAM" id="SignalP"/>
    </source>
</evidence>
<dbReference type="AlphaFoldDB" id="A0AAN8S599"/>
<keyword evidence="2" id="KW-0732">Signal</keyword>
<comment type="caution">
    <text evidence="3">The sequence shown here is derived from an EMBL/GenBank/DDBJ whole genome shotgun (WGS) entry which is preliminary data.</text>
</comment>
<organism evidence="3 4">
    <name type="scientific">Arthrobotrys conoides</name>
    <dbReference type="NCBI Taxonomy" id="74498"/>
    <lineage>
        <taxon>Eukaryota</taxon>
        <taxon>Fungi</taxon>
        <taxon>Dikarya</taxon>
        <taxon>Ascomycota</taxon>
        <taxon>Pezizomycotina</taxon>
        <taxon>Orbiliomycetes</taxon>
        <taxon>Orbiliales</taxon>
        <taxon>Orbiliaceae</taxon>
        <taxon>Arthrobotrys</taxon>
    </lineage>
</organism>
<feature type="region of interest" description="Disordered" evidence="1">
    <location>
        <begin position="59"/>
        <end position="85"/>
    </location>
</feature>
<feature type="chain" id="PRO_5042815028" evidence="2">
    <location>
        <begin position="18"/>
        <end position="116"/>
    </location>
</feature>
<feature type="signal peptide" evidence="2">
    <location>
        <begin position="1"/>
        <end position="17"/>
    </location>
</feature>
<sequence length="116" mass="12773">MKTSIIFLSALVAIAYSYPASDGTLPFKYTVPHPEKTFFLIKIAFLFTVKLDGHEISHSQIQLNDPKPSVNKDKTPKPNAGDTFSKMSNCGQLLTAKVVESDIVTVATEENVNKNE</sequence>
<dbReference type="Proteomes" id="UP001307849">
    <property type="component" value="Unassembled WGS sequence"/>
</dbReference>
<keyword evidence="4" id="KW-1185">Reference proteome</keyword>